<comment type="caution">
    <text evidence="3">The sequence shown here is derived from an EMBL/GenBank/DDBJ whole genome shotgun (WGS) entry which is preliminary data.</text>
</comment>
<evidence type="ECO:0000313" key="3">
    <source>
        <dbReference type="EMBL" id="OAQ40344.1"/>
    </source>
</evidence>
<reference evidence="3 4" key="2">
    <citation type="submission" date="2016-06" db="EMBL/GenBank/DDBJ databases">
        <title>Pedobacter psychrophilus sp. nov., isolated from Antarctic fragmentary rock.</title>
        <authorList>
            <person name="Svec P."/>
        </authorList>
    </citation>
    <scope>NUCLEOTIDE SEQUENCE [LARGE SCALE GENOMIC DNA]</scope>
    <source>
        <strain evidence="3 4">CCM 8644</strain>
    </source>
</reference>
<dbReference type="Proteomes" id="UP000078459">
    <property type="component" value="Unassembled WGS sequence"/>
</dbReference>
<evidence type="ECO:0000256" key="1">
    <source>
        <dbReference type="ARBA" id="ARBA00022723"/>
    </source>
</evidence>
<proteinExistence type="predicted"/>
<dbReference type="GO" id="GO:0016853">
    <property type="term" value="F:isomerase activity"/>
    <property type="evidence" value="ECO:0007669"/>
    <property type="project" value="UniProtKB-KW"/>
</dbReference>
<evidence type="ECO:0000313" key="4">
    <source>
        <dbReference type="Proteomes" id="UP000078459"/>
    </source>
</evidence>
<accession>A0A179DHH2</accession>
<sequence length="587" mass="67461">MNHLKFKSNYNKRPSISVNANDGECVSGWDAIKNKLAIKTESGKKNIIVVDCYTGVYDDELISNFKNIVDPSHIFLSSDAMKSAEEIDKMVYPDVTDDEVFGYLTRLHLQDFFDAKKLAEIKCKINDVKDRNILLYGVGAALLSKADVLIYADMPRWEGQLRYRRNEVSNLGANNKELKGSLQYKRAYFVDWRVCDRHKKSIIDKWDFVLDSVTPNEPKIVEAQVYRDALKNLVNQPFRVVPFFDPGPWGGQWMKEVCDLDRSEKNFAWCFDCVPEENSLLFKFGDIEFETPSINLVFYQPEQLLGSSVYGRFGDEFPIRFDFLDTIEGGNLSLQVHPTTEYAQEHFGIPYTQEESYYILDADDEATVYLGFKQDVDADKMIKDLQEAKESGQFDAENYAAKWPVKKHDHILIPPGTIHCSGKGAMVLEISATPYIFTFKLWDWGRLGLDGKPRPINVERGEKVLNWNQIPEKTEKELINCFEQLAEGEGWIEERTGLHQKEFIETRRHWFSKKVHHHTHGNLNVLNLVEGREAIIESPSKSFEPFIVHYAETFIIPAQVGEYTITPYGESTGQTCATMKAFVRTQP</sequence>
<dbReference type="EMBL" id="LWHJ01000022">
    <property type="protein sequence ID" value="OAQ40344.1"/>
    <property type="molecule type" value="Genomic_DNA"/>
</dbReference>
<keyword evidence="3" id="KW-0413">Isomerase</keyword>
<dbReference type="GO" id="GO:0046872">
    <property type="term" value="F:metal ion binding"/>
    <property type="evidence" value="ECO:0007669"/>
    <property type="project" value="UniProtKB-KW"/>
</dbReference>
<keyword evidence="1" id="KW-0479">Metal-binding</keyword>
<dbReference type="STRING" id="1826909.A5893_05165"/>
<dbReference type="OrthoDB" id="9808275at2"/>
<dbReference type="AlphaFoldDB" id="A0A179DHH2"/>
<evidence type="ECO:0000256" key="2">
    <source>
        <dbReference type="ARBA" id="ARBA00022833"/>
    </source>
</evidence>
<keyword evidence="2" id="KW-0862">Zinc</keyword>
<organism evidence="3 4">
    <name type="scientific">Pedobacter psychrophilus</name>
    <dbReference type="NCBI Taxonomy" id="1826909"/>
    <lineage>
        <taxon>Bacteria</taxon>
        <taxon>Pseudomonadati</taxon>
        <taxon>Bacteroidota</taxon>
        <taxon>Sphingobacteriia</taxon>
        <taxon>Sphingobacteriales</taxon>
        <taxon>Sphingobacteriaceae</taxon>
        <taxon>Pedobacter</taxon>
    </lineage>
</organism>
<dbReference type="SUPFAM" id="SSF51182">
    <property type="entry name" value="RmlC-like cupins"/>
    <property type="match status" value="1"/>
</dbReference>
<dbReference type="InterPro" id="IPR014710">
    <property type="entry name" value="RmlC-like_jellyroll"/>
</dbReference>
<name>A0A179DHH2_9SPHI</name>
<dbReference type="InterPro" id="IPR051804">
    <property type="entry name" value="Carb_Metab_Reg_Kinase/Isom"/>
</dbReference>
<dbReference type="PANTHER" id="PTHR42742:SF3">
    <property type="entry name" value="FRUCTOKINASE"/>
    <property type="match status" value="1"/>
</dbReference>
<dbReference type="Gene3D" id="2.60.120.10">
    <property type="entry name" value="Jelly Rolls"/>
    <property type="match status" value="1"/>
</dbReference>
<dbReference type="PANTHER" id="PTHR42742">
    <property type="entry name" value="TRANSCRIPTIONAL REPRESSOR MPRA"/>
    <property type="match status" value="1"/>
</dbReference>
<reference evidence="3 4" key="1">
    <citation type="submission" date="2016-04" db="EMBL/GenBank/DDBJ databases">
        <authorList>
            <person name="Evans L.H."/>
            <person name="Alamgir A."/>
            <person name="Owens N."/>
            <person name="Weber N.D."/>
            <person name="Virtaneva K."/>
            <person name="Barbian K."/>
            <person name="Babar A."/>
            <person name="Rosenke K."/>
        </authorList>
    </citation>
    <scope>NUCLEOTIDE SEQUENCE [LARGE SCALE GENOMIC DNA]</scope>
    <source>
        <strain evidence="3 4">CCM 8644</strain>
    </source>
</reference>
<protein>
    <submittedName>
        <fullName evidence="3">Mannose-6-phosphate isomerase</fullName>
    </submittedName>
</protein>
<dbReference type="CDD" id="cd07010">
    <property type="entry name" value="cupin_PMI_type_I_N_bac"/>
    <property type="match status" value="1"/>
</dbReference>
<dbReference type="InterPro" id="IPR011051">
    <property type="entry name" value="RmlC_Cupin_sf"/>
</dbReference>
<dbReference type="RefSeq" id="WP_068821581.1">
    <property type="nucleotide sequence ID" value="NZ_LWHJ01000022.1"/>
</dbReference>
<keyword evidence="4" id="KW-1185">Reference proteome</keyword>
<gene>
    <name evidence="3" type="ORF">A5893_05165</name>
</gene>